<keyword evidence="3" id="KW-1185">Reference proteome</keyword>
<gene>
    <name evidence="2" type="ORF">AMORRO_LOCUS4546</name>
</gene>
<comment type="caution">
    <text evidence="2">The sequence shown here is derived from an EMBL/GenBank/DDBJ whole genome shotgun (WGS) entry which is preliminary data.</text>
</comment>
<dbReference type="AlphaFoldDB" id="A0A9N9AEU8"/>
<evidence type="ECO:0000313" key="2">
    <source>
        <dbReference type="EMBL" id="CAG8528305.1"/>
    </source>
</evidence>
<dbReference type="EMBL" id="CAJVPV010002515">
    <property type="protein sequence ID" value="CAG8528305.1"/>
    <property type="molecule type" value="Genomic_DNA"/>
</dbReference>
<protein>
    <submittedName>
        <fullName evidence="2">12097_t:CDS:1</fullName>
    </submittedName>
</protein>
<accession>A0A9N9AEU8</accession>
<feature type="region of interest" description="Disordered" evidence="1">
    <location>
        <begin position="122"/>
        <end position="160"/>
    </location>
</feature>
<evidence type="ECO:0000256" key="1">
    <source>
        <dbReference type="SAM" id="MobiDB-lite"/>
    </source>
</evidence>
<dbReference type="Proteomes" id="UP000789342">
    <property type="component" value="Unassembled WGS sequence"/>
</dbReference>
<reference evidence="2" key="1">
    <citation type="submission" date="2021-06" db="EMBL/GenBank/DDBJ databases">
        <authorList>
            <person name="Kallberg Y."/>
            <person name="Tangrot J."/>
            <person name="Rosling A."/>
        </authorList>
    </citation>
    <scope>NUCLEOTIDE SEQUENCE</scope>
    <source>
        <strain evidence="2">CL551</strain>
    </source>
</reference>
<name>A0A9N9AEU8_9GLOM</name>
<evidence type="ECO:0000313" key="3">
    <source>
        <dbReference type="Proteomes" id="UP000789342"/>
    </source>
</evidence>
<sequence length="243" mass="28352">MDKVQFEEDGGETRQTAKNLPSYIAKEKETLPDLKTLEEGHINEETLAELLDKAPKPACNETLMTINDEIPRKEDEILKATDHPRDIVEERFESVPNHEQSKQPENKLQQLILGEYLTITNNLDPGGEHKPLRRNTEVKRHSKSKNKLNNDQSTSGEIRSMEIPINKKRQREQLTITDHQDQGEELDMNIERKKHKHMIGEQWIRNDETTIMYLMEDAPMITPMYTPVKQLFNTLTPYQRATR</sequence>
<feature type="compositionally biased region" description="Polar residues" evidence="1">
    <location>
        <begin position="147"/>
        <end position="157"/>
    </location>
</feature>
<proteinExistence type="predicted"/>
<feature type="compositionally biased region" description="Basic and acidic residues" evidence="1">
    <location>
        <begin position="126"/>
        <end position="139"/>
    </location>
</feature>
<organism evidence="2 3">
    <name type="scientific">Acaulospora morrowiae</name>
    <dbReference type="NCBI Taxonomy" id="94023"/>
    <lineage>
        <taxon>Eukaryota</taxon>
        <taxon>Fungi</taxon>
        <taxon>Fungi incertae sedis</taxon>
        <taxon>Mucoromycota</taxon>
        <taxon>Glomeromycotina</taxon>
        <taxon>Glomeromycetes</taxon>
        <taxon>Diversisporales</taxon>
        <taxon>Acaulosporaceae</taxon>
        <taxon>Acaulospora</taxon>
    </lineage>
</organism>